<evidence type="ECO:0000259" key="1">
    <source>
        <dbReference type="Pfam" id="PF03235"/>
    </source>
</evidence>
<dbReference type="PANTHER" id="PTHR39639">
    <property type="entry name" value="CHROMOSOME 16, WHOLE GENOME SHOTGUN SEQUENCE"/>
    <property type="match status" value="1"/>
</dbReference>
<dbReference type="RefSeq" id="WP_109727766.1">
    <property type="nucleotide sequence ID" value="NZ_QGDI01000014.1"/>
</dbReference>
<feature type="domain" description="GmrSD restriction endonucleases N-terminal" evidence="1">
    <location>
        <begin position="50"/>
        <end position="200"/>
    </location>
</feature>
<name>A0A315XU40_RUMFL</name>
<organism evidence="2 3">
    <name type="scientific">Ruminococcus flavefaciens</name>
    <dbReference type="NCBI Taxonomy" id="1265"/>
    <lineage>
        <taxon>Bacteria</taxon>
        <taxon>Bacillati</taxon>
        <taxon>Bacillota</taxon>
        <taxon>Clostridia</taxon>
        <taxon>Eubacteriales</taxon>
        <taxon>Oscillospiraceae</taxon>
        <taxon>Ruminococcus</taxon>
    </lineage>
</organism>
<evidence type="ECO:0000313" key="2">
    <source>
        <dbReference type="EMBL" id="PWJ10447.1"/>
    </source>
</evidence>
<sequence length="397" mass="46840">MIIEKYDNETFPENEKVQSPESNATLINEKYMKGETRLVTEQARYPLPTLKELFSKESTYELQPDFQRRKGRWSIEKKSKLIESFIINVPVPPVFLYEVSFANYEVMDGLQRISTIIDYYNDEFELVGLDQWAELNGMKYSDLPEKIKEGIDRRYLSSIILLNESASNPQKAMQMKQLVFERLNTGGEMLSGQEIRNAIYNGKMNERCIKLSDNPIFKKLWGLKDNNATSVDKDPLYRNMGDVELVLRFFAMRFFDKFTGKLDIFLDTYLKNANLFPDKTLDMLEKLFLRNISVAYELLDDKAFKIYKYRYTSLDWSSEAQRTIYDPMMLALTQLQLTDDEIKNVNKDKLKQELQDFYSNHEADFDGKKQSRSDIQHRTVLLYNFFSNYFNREVENA</sequence>
<dbReference type="Proteomes" id="UP000245720">
    <property type="component" value="Unassembled WGS sequence"/>
</dbReference>
<comment type="caution">
    <text evidence="2">The sequence shown here is derived from an EMBL/GenBank/DDBJ whole genome shotgun (WGS) entry which is preliminary data.</text>
</comment>
<dbReference type="Pfam" id="PF03235">
    <property type="entry name" value="GmrSD_N"/>
    <property type="match status" value="1"/>
</dbReference>
<evidence type="ECO:0000313" key="3">
    <source>
        <dbReference type="Proteomes" id="UP000245720"/>
    </source>
</evidence>
<reference evidence="2 3" key="1">
    <citation type="submission" date="2018-05" db="EMBL/GenBank/DDBJ databases">
        <title>The Hungate 1000. A catalogue of reference genomes from the rumen microbiome.</title>
        <authorList>
            <person name="Kelly W."/>
        </authorList>
    </citation>
    <scope>NUCLEOTIDE SEQUENCE [LARGE SCALE GENOMIC DNA]</scope>
    <source>
        <strain evidence="2 3">SAb67</strain>
    </source>
</reference>
<dbReference type="EMBL" id="QGDI01000014">
    <property type="protein sequence ID" value="PWJ10447.1"/>
    <property type="molecule type" value="Genomic_DNA"/>
</dbReference>
<proteinExistence type="predicted"/>
<dbReference type="InterPro" id="IPR004919">
    <property type="entry name" value="GmrSD_N"/>
</dbReference>
<dbReference type="PANTHER" id="PTHR39639:SF1">
    <property type="entry name" value="DUF262 DOMAIN-CONTAINING PROTEIN"/>
    <property type="match status" value="1"/>
</dbReference>
<dbReference type="AlphaFoldDB" id="A0A315XU40"/>
<protein>
    <submittedName>
        <fullName evidence="2">Uncharacterized protein DUF262</fullName>
    </submittedName>
</protein>
<gene>
    <name evidence="2" type="ORF">IE37_03094</name>
</gene>
<accession>A0A315XU40</accession>
<dbReference type="OrthoDB" id="9770340at2"/>